<dbReference type="Pfam" id="PF11185">
    <property type="entry name" value="DUF2971"/>
    <property type="match status" value="1"/>
</dbReference>
<protein>
    <submittedName>
        <fullName evidence="1">DUF2971 domain-containing protein</fullName>
    </submittedName>
</protein>
<evidence type="ECO:0000313" key="2">
    <source>
        <dbReference type="Proteomes" id="UP000726136"/>
    </source>
</evidence>
<proteinExistence type="predicted"/>
<reference evidence="1 2" key="1">
    <citation type="journal article" date="2021" name="PeerJ">
        <title>Analysis of 44 Vibrio anguillarum genomes reveals high genetic diversity.</title>
        <authorList>
            <person name="Hansen M.J."/>
            <person name="Dalsgaard I."/>
        </authorList>
    </citation>
    <scope>NUCLEOTIDE SEQUENCE [LARGE SCALE GENOMIC DNA]</scope>
    <source>
        <strain evidence="1 2">040915-1/1B</strain>
    </source>
</reference>
<evidence type="ECO:0000313" key="1">
    <source>
        <dbReference type="EMBL" id="MBF4375319.1"/>
    </source>
</evidence>
<dbReference type="EMBL" id="RDPI01000101">
    <property type="protein sequence ID" value="MBF4375319.1"/>
    <property type="molecule type" value="Genomic_DNA"/>
</dbReference>
<sequence>MNHDFINILDSELDKYIYRIMPLSRLYELFENTENVLVKPSLWEDPFENFILKSRVRFTNGKTYGFNHQNGFYGQCWTKSKASDAMWRIYSSDKRSVRVRTTIRKLFNSLYDSQNHDSQSHIGLRDEKCFIGKVKYLPSHQLKVFASEVFSEQASTRTYSLASSLCVKRPAFKHENEVRLIHFEHDVNKYNEQLFRYQFDAHEVIDQLMLDPRLDVNEAEIIKREITKRVGFKGSIKRSLLYALPEDLIIDVK</sequence>
<organism evidence="1 2">
    <name type="scientific">Vibrio anguillarum</name>
    <name type="common">Listonella anguillarum</name>
    <dbReference type="NCBI Taxonomy" id="55601"/>
    <lineage>
        <taxon>Bacteria</taxon>
        <taxon>Pseudomonadati</taxon>
        <taxon>Pseudomonadota</taxon>
        <taxon>Gammaproteobacteria</taxon>
        <taxon>Vibrionales</taxon>
        <taxon>Vibrionaceae</taxon>
        <taxon>Vibrio</taxon>
    </lineage>
</organism>
<dbReference type="RefSeq" id="WP_194664233.1">
    <property type="nucleotide sequence ID" value="NZ_RDPI01000101.1"/>
</dbReference>
<dbReference type="InterPro" id="IPR021352">
    <property type="entry name" value="DUF2971"/>
</dbReference>
<gene>
    <name evidence="1" type="ORF">EAY46_19975</name>
</gene>
<name>A0ABR9ZA38_VIBAN</name>
<dbReference type="Proteomes" id="UP000726136">
    <property type="component" value="Unassembled WGS sequence"/>
</dbReference>
<keyword evidence="2" id="KW-1185">Reference proteome</keyword>
<accession>A0ABR9ZA38</accession>
<comment type="caution">
    <text evidence="1">The sequence shown here is derived from an EMBL/GenBank/DDBJ whole genome shotgun (WGS) entry which is preliminary data.</text>
</comment>